<evidence type="ECO:0000313" key="3">
    <source>
        <dbReference type="EMBL" id="QJA47733.1"/>
    </source>
</evidence>
<dbReference type="InterPro" id="IPR002562">
    <property type="entry name" value="3'-5'_exonuclease_dom"/>
</dbReference>
<dbReference type="Gene3D" id="3.30.70.370">
    <property type="match status" value="1"/>
</dbReference>
<dbReference type="EMBL" id="MT144054">
    <property type="protein sequence ID" value="QJA47733.1"/>
    <property type="molecule type" value="Genomic_DNA"/>
</dbReference>
<dbReference type="SUPFAM" id="SSF53098">
    <property type="entry name" value="Ribonuclease H-like"/>
    <property type="match status" value="1"/>
</dbReference>
<reference evidence="3" key="1">
    <citation type="submission" date="2020-03" db="EMBL/GenBank/DDBJ databases">
        <title>The deep terrestrial virosphere.</title>
        <authorList>
            <person name="Holmfeldt K."/>
            <person name="Nilsson E."/>
            <person name="Simone D."/>
            <person name="Lopez-Fernandez M."/>
            <person name="Wu X."/>
            <person name="de Brujin I."/>
            <person name="Lundin D."/>
            <person name="Andersson A."/>
            <person name="Bertilsson S."/>
            <person name="Dopson M."/>
        </authorList>
    </citation>
    <scope>NUCLEOTIDE SEQUENCE</scope>
    <source>
        <strain evidence="3">TM448A00732</strain>
    </source>
</reference>
<gene>
    <name evidence="3" type="ORF">TM448A00732_0023</name>
</gene>
<evidence type="ECO:0000256" key="1">
    <source>
        <dbReference type="ARBA" id="ARBA00022705"/>
    </source>
</evidence>
<dbReference type="Gene3D" id="1.10.150.20">
    <property type="entry name" value="5' to 3' exonuclease, C-terminal subdomain"/>
    <property type="match status" value="1"/>
</dbReference>
<evidence type="ECO:0000259" key="2">
    <source>
        <dbReference type="SMART" id="SM00482"/>
    </source>
</evidence>
<dbReference type="Gene3D" id="3.30.420.10">
    <property type="entry name" value="Ribonuclease H-like superfamily/Ribonuclease H"/>
    <property type="match status" value="1"/>
</dbReference>
<dbReference type="AlphaFoldDB" id="A0A6H1ZII6"/>
<sequence>MKHKVNIWPMYHPAAALHQPRLWAVMLQDWEFRPEHVNHNFIVGNKLSDSYGFDVALDTENDASGNLGQWSVAYRNQNGDIIVIPQEGKQIIQYGGDVVMHNAKWDIRVLERAGMNLPSPLRVQDTMIASYCLGMGRQDTKDTGRSGDHMVGGLGLKYLARRHLGMEMRTWKEVEHGTDQEITEYNANDSVATYLLWEKWNPQLPQHYWDIDMPLLNVLMTMENRGIMVDPNFLQEYATYLSNELDELKQDLPLNPYSPDQVAKYVYETLSIQPTKFTGTGKPSVDKEILETIDDPIVKQILKYKEFYKEKDTYVDNYISRMGVDNRIHCEFKQTSTATGRLSSANPNLQNVSEDKTGRPSQLKALFIAQPDCVFVRVDYKQLELRVFAAVANEEKLLEVFRKGGDPHQETADFLGVSRSIGKNINFLMLYGGTPWRISQEFHVPIDQAKQMLARYYGAYPNIKKYHTQQIEKAHNDKVVYNWFGRKRRLDSMFSDDWRIIKEGEREAINTDIQGTSAEIVKRAMIRLHYDHHAPMLIQVHDELLFEIPKNEATDYARWLYEYLPTLTTINGVSFDVDVGIGKTWADAKKEELFG</sequence>
<dbReference type="InterPro" id="IPR002298">
    <property type="entry name" value="DNA_polymerase_A"/>
</dbReference>
<dbReference type="PANTHER" id="PTHR10133:SF27">
    <property type="entry name" value="DNA POLYMERASE NU"/>
    <property type="match status" value="1"/>
</dbReference>
<dbReference type="GO" id="GO:0008408">
    <property type="term" value="F:3'-5' exonuclease activity"/>
    <property type="evidence" value="ECO:0007669"/>
    <property type="project" value="InterPro"/>
</dbReference>
<protein>
    <submittedName>
        <fullName evidence="3">Putative DNA polymerase</fullName>
    </submittedName>
</protein>
<dbReference type="GO" id="GO:0006302">
    <property type="term" value="P:double-strand break repair"/>
    <property type="evidence" value="ECO:0007669"/>
    <property type="project" value="TreeGrafter"/>
</dbReference>
<proteinExistence type="predicted"/>
<dbReference type="PRINTS" id="PR00868">
    <property type="entry name" value="DNAPOLI"/>
</dbReference>
<dbReference type="InterPro" id="IPR012337">
    <property type="entry name" value="RNaseH-like_sf"/>
</dbReference>
<dbReference type="GO" id="GO:0003887">
    <property type="term" value="F:DNA-directed DNA polymerase activity"/>
    <property type="evidence" value="ECO:0007669"/>
    <property type="project" value="InterPro"/>
</dbReference>
<dbReference type="PANTHER" id="PTHR10133">
    <property type="entry name" value="DNA POLYMERASE I"/>
    <property type="match status" value="1"/>
</dbReference>
<dbReference type="InterPro" id="IPR043502">
    <property type="entry name" value="DNA/RNA_pol_sf"/>
</dbReference>
<organism evidence="3">
    <name type="scientific">viral metagenome</name>
    <dbReference type="NCBI Taxonomy" id="1070528"/>
    <lineage>
        <taxon>unclassified sequences</taxon>
        <taxon>metagenomes</taxon>
        <taxon>organismal metagenomes</taxon>
    </lineage>
</organism>
<keyword evidence="1" id="KW-0235">DNA replication</keyword>
<accession>A0A6H1ZII6</accession>
<dbReference type="Pfam" id="PF00476">
    <property type="entry name" value="DNA_pol_A"/>
    <property type="match status" value="1"/>
</dbReference>
<dbReference type="GO" id="GO:0003677">
    <property type="term" value="F:DNA binding"/>
    <property type="evidence" value="ECO:0007669"/>
    <property type="project" value="InterPro"/>
</dbReference>
<dbReference type="Gene3D" id="1.20.1060.10">
    <property type="entry name" value="Taq DNA Polymerase, Chain T, domain 4"/>
    <property type="match status" value="1"/>
</dbReference>
<dbReference type="InterPro" id="IPR036397">
    <property type="entry name" value="RNaseH_sf"/>
</dbReference>
<dbReference type="Pfam" id="PF01612">
    <property type="entry name" value="DNA_pol_A_exo1"/>
    <property type="match status" value="1"/>
</dbReference>
<dbReference type="SUPFAM" id="SSF56672">
    <property type="entry name" value="DNA/RNA polymerases"/>
    <property type="match status" value="1"/>
</dbReference>
<dbReference type="InterPro" id="IPR001098">
    <property type="entry name" value="DNA-dir_DNA_pol_A_palm_dom"/>
</dbReference>
<dbReference type="SMART" id="SM00482">
    <property type="entry name" value="POLAc"/>
    <property type="match status" value="1"/>
</dbReference>
<feature type="domain" description="DNA-directed DNA polymerase family A palm" evidence="2">
    <location>
        <begin position="360"/>
        <end position="552"/>
    </location>
</feature>
<name>A0A6H1ZII6_9ZZZZ</name>
<dbReference type="GO" id="GO:0006261">
    <property type="term" value="P:DNA-templated DNA replication"/>
    <property type="evidence" value="ECO:0007669"/>
    <property type="project" value="InterPro"/>
</dbReference>